<reference evidence="1 2" key="1">
    <citation type="journal article" date="2019" name="Sci. Rep.">
        <title>A high-quality genome of Eragrostis curvula grass provides insights into Poaceae evolution and supports new strategies to enhance forage quality.</title>
        <authorList>
            <person name="Carballo J."/>
            <person name="Santos B.A.C.M."/>
            <person name="Zappacosta D."/>
            <person name="Garbus I."/>
            <person name="Selva J.P."/>
            <person name="Gallo C.A."/>
            <person name="Diaz A."/>
            <person name="Albertini E."/>
            <person name="Caccamo M."/>
            <person name="Echenique V."/>
        </authorList>
    </citation>
    <scope>NUCLEOTIDE SEQUENCE [LARGE SCALE GENOMIC DNA]</scope>
    <source>
        <strain evidence="2">cv. Victoria</strain>
        <tissue evidence="1">Leaf</tissue>
    </source>
</reference>
<dbReference type="PANTHER" id="PTHR44586">
    <property type="entry name" value="F-BOX DOMAIN CONTAINING PROTEIN, EXPRESSED"/>
    <property type="match status" value="1"/>
</dbReference>
<dbReference type="SUPFAM" id="SSF81383">
    <property type="entry name" value="F-box domain"/>
    <property type="match status" value="1"/>
</dbReference>
<evidence type="ECO:0008006" key="3">
    <source>
        <dbReference type="Google" id="ProtNLM"/>
    </source>
</evidence>
<keyword evidence="2" id="KW-1185">Reference proteome</keyword>
<dbReference type="PANTHER" id="PTHR44586:SF26">
    <property type="entry name" value="F-BOX DOMAIN-CONTAINING PROTEIN"/>
    <property type="match status" value="1"/>
</dbReference>
<dbReference type="AlphaFoldDB" id="A0A5J9UL05"/>
<feature type="non-terminal residue" evidence="1">
    <location>
        <position position="1"/>
    </location>
</feature>
<gene>
    <name evidence="1" type="ORF">EJB05_26647</name>
</gene>
<organism evidence="1 2">
    <name type="scientific">Eragrostis curvula</name>
    <name type="common">weeping love grass</name>
    <dbReference type="NCBI Taxonomy" id="38414"/>
    <lineage>
        <taxon>Eukaryota</taxon>
        <taxon>Viridiplantae</taxon>
        <taxon>Streptophyta</taxon>
        <taxon>Embryophyta</taxon>
        <taxon>Tracheophyta</taxon>
        <taxon>Spermatophyta</taxon>
        <taxon>Magnoliopsida</taxon>
        <taxon>Liliopsida</taxon>
        <taxon>Poales</taxon>
        <taxon>Poaceae</taxon>
        <taxon>PACMAD clade</taxon>
        <taxon>Chloridoideae</taxon>
        <taxon>Eragrostideae</taxon>
        <taxon>Eragrostidinae</taxon>
        <taxon>Eragrostis</taxon>
    </lineage>
</organism>
<dbReference type="Gene3D" id="1.20.1280.50">
    <property type="match status" value="1"/>
</dbReference>
<name>A0A5J9UL05_9POAL</name>
<dbReference type="Gramene" id="TVU24226">
    <property type="protein sequence ID" value="TVU24226"/>
    <property type="gene ID" value="EJB05_26647"/>
</dbReference>
<sequence>MSNSELEEGLFSREVRVLQRRPGQHTSSTCIRSSKYNPRGLGFDGSVWNPIQWRILVFGDWSALPVDVLASVLVLLEIPDIFSSGAICRSWNKAYLAVRRRGHFSRGQQSPCLLYFSIDHGPEVATLHRLITGSRPYHVTLSSADGDNATTSFVHPHHIVGCSRGWLVAADLLELEAKIYNI</sequence>
<comment type="caution">
    <text evidence="1">The sequence shown here is derived from an EMBL/GenBank/DDBJ whole genome shotgun (WGS) entry which is preliminary data.</text>
</comment>
<dbReference type="InterPro" id="IPR036047">
    <property type="entry name" value="F-box-like_dom_sf"/>
</dbReference>
<dbReference type="Proteomes" id="UP000324897">
    <property type="component" value="Chromosome 2"/>
</dbReference>
<protein>
    <recommendedName>
        <fullName evidence="3">F-box domain-containing protein</fullName>
    </recommendedName>
</protein>
<evidence type="ECO:0000313" key="2">
    <source>
        <dbReference type="Proteomes" id="UP000324897"/>
    </source>
</evidence>
<dbReference type="EMBL" id="RWGY01000013">
    <property type="protein sequence ID" value="TVU24226.1"/>
    <property type="molecule type" value="Genomic_DNA"/>
</dbReference>
<proteinExistence type="predicted"/>
<accession>A0A5J9UL05</accession>
<evidence type="ECO:0000313" key="1">
    <source>
        <dbReference type="EMBL" id="TVU24226.1"/>
    </source>
</evidence>